<dbReference type="InterPro" id="IPR003717">
    <property type="entry name" value="RecO"/>
</dbReference>
<dbReference type="Proteomes" id="UP000059672">
    <property type="component" value="Chromosome"/>
</dbReference>
<proteinExistence type="inferred from homology"/>
<evidence type="ECO:0000256" key="5">
    <source>
        <dbReference type="ARBA" id="ARBA00023204"/>
    </source>
</evidence>
<reference evidence="10" key="1">
    <citation type="submission" date="2015-12" db="EMBL/GenBank/DDBJ databases">
        <title>Complete genome sequence of Lutibacter profundus strain LP1.</title>
        <authorList>
            <person name="Wissuwa J."/>
            <person name="Le Moine Bauer S."/>
            <person name="Stokke R."/>
            <person name="Dahle H."/>
            <person name="Steen I.H."/>
        </authorList>
    </citation>
    <scope>NUCLEOTIDE SEQUENCE [LARGE SCALE GENOMIC DNA]</scope>
    <source>
        <strain evidence="10">LP1</strain>
    </source>
</reference>
<dbReference type="PATRIC" id="fig|1622118.3.peg.1800"/>
<dbReference type="GO" id="GO:0006302">
    <property type="term" value="P:double-strand break repair"/>
    <property type="evidence" value="ECO:0007669"/>
    <property type="project" value="TreeGrafter"/>
</dbReference>
<dbReference type="GO" id="GO:0006310">
    <property type="term" value="P:DNA recombination"/>
    <property type="evidence" value="ECO:0007669"/>
    <property type="project" value="UniProtKB-UniRule"/>
</dbReference>
<evidence type="ECO:0000256" key="2">
    <source>
        <dbReference type="ARBA" id="ARBA00021310"/>
    </source>
</evidence>
<accession>A0A0X8G785</accession>
<gene>
    <name evidence="7" type="primary">recO</name>
    <name evidence="9" type="ORF">Lupro_08705</name>
</gene>
<dbReference type="OrthoDB" id="9789152at2"/>
<evidence type="ECO:0000256" key="7">
    <source>
        <dbReference type="HAMAP-Rule" id="MF_00201"/>
    </source>
</evidence>
<keyword evidence="10" id="KW-1185">Reference proteome</keyword>
<comment type="function">
    <text evidence="7">Involved in DNA repair and RecF pathway recombination.</text>
</comment>
<feature type="domain" description="DNA replication/recombination mediator RecO N-terminal" evidence="8">
    <location>
        <begin position="1"/>
        <end position="81"/>
    </location>
</feature>
<dbReference type="AlphaFoldDB" id="A0A0X8G785"/>
<evidence type="ECO:0000256" key="1">
    <source>
        <dbReference type="ARBA" id="ARBA00007452"/>
    </source>
</evidence>
<evidence type="ECO:0000313" key="10">
    <source>
        <dbReference type="Proteomes" id="UP000059672"/>
    </source>
</evidence>
<dbReference type="GO" id="GO:0043590">
    <property type="term" value="C:bacterial nucleoid"/>
    <property type="evidence" value="ECO:0007669"/>
    <property type="project" value="TreeGrafter"/>
</dbReference>
<dbReference type="STRING" id="1622118.Lupro_08705"/>
<dbReference type="PANTHER" id="PTHR33991:SF1">
    <property type="entry name" value="DNA REPAIR PROTEIN RECO"/>
    <property type="match status" value="1"/>
</dbReference>
<evidence type="ECO:0000256" key="3">
    <source>
        <dbReference type="ARBA" id="ARBA00022763"/>
    </source>
</evidence>
<dbReference type="NCBIfam" id="TIGR00613">
    <property type="entry name" value="reco"/>
    <property type="match status" value="1"/>
</dbReference>
<keyword evidence="4 7" id="KW-0233">DNA recombination</keyword>
<dbReference type="Pfam" id="PF11967">
    <property type="entry name" value="RecO_N"/>
    <property type="match status" value="1"/>
</dbReference>
<dbReference type="EMBL" id="CP013355">
    <property type="protein sequence ID" value="AMC11331.1"/>
    <property type="molecule type" value="Genomic_DNA"/>
</dbReference>
<dbReference type="PANTHER" id="PTHR33991">
    <property type="entry name" value="DNA REPAIR PROTEIN RECO"/>
    <property type="match status" value="1"/>
</dbReference>
<dbReference type="Gene3D" id="1.20.1440.120">
    <property type="entry name" value="Recombination protein O, C-terminal domain"/>
    <property type="match status" value="1"/>
</dbReference>
<name>A0A0X8G785_9FLAO</name>
<dbReference type="InterPro" id="IPR012340">
    <property type="entry name" value="NA-bd_OB-fold"/>
</dbReference>
<dbReference type="InterPro" id="IPR022572">
    <property type="entry name" value="DNA_rep/recomb_RecO_N"/>
</dbReference>
<evidence type="ECO:0000256" key="4">
    <source>
        <dbReference type="ARBA" id="ARBA00023172"/>
    </source>
</evidence>
<organism evidence="9 10">
    <name type="scientific">Lutibacter profundi</name>
    <dbReference type="NCBI Taxonomy" id="1622118"/>
    <lineage>
        <taxon>Bacteria</taxon>
        <taxon>Pseudomonadati</taxon>
        <taxon>Bacteroidota</taxon>
        <taxon>Flavobacteriia</taxon>
        <taxon>Flavobacteriales</taxon>
        <taxon>Flavobacteriaceae</taxon>
        <taxon>Lutibacter</taxon>
    </lineage>
</organism>
<keyword evidence="3 7" id="KW-0227">DNA damage</keyword>
<evidence type="ECO:0000259" key="8">
    <source>
        <dbReference type="Pfam" id="PF11967"/>
    </source>
</evidence>
<dbReference type="InterPro" id="IPR037278">
    <property type="entry name" value="ARFGAP/RecO"/>
</dbReference>
<dbReference type="RefSeq" id="WP_068208843.1">
    <property type="nucleotide sequence ID" value="NZ_CP013355.1"/>
</dbReference>
<dbReference type="HAMAP" id="MF_00201">
    <property type="entry name" value="RecO"/>
    <property type="match status" value="1"/>
</dbReference>
<dbReference type="Gene3D" id="2.40.50.140">
    <property type="entry name" value="Nucleic acid-binding proteins"/>
    <property type="match status" value="1"/>
</dbReference>
<evidence type="ECO:0000313" key="9">
    <source>
        <dbReference type="EMBL" id="AMC11331.1"/>
    </source>
</evidence>
<sequence>MIETTKAIVIKSIKYGDTSLIVTCYTKNCGIKTYLLKGVLKSRKAKIKPAYFQPLMQLNLTVNHNSKGSLNFIRDIEILHFYNSIYTDIKKQTIALFLAEIIYYAIREEEQNSTLYKYLETSFLWLDTHDNVSNFHLLFLLNLTKFLGFYPETNLSNKIYFDLLEGNFTNFNKGNLVSGNNLIQFKKLLGINFDVLHTIDFSATNRQAVLSILIQYFELHLGGFKKPKSLTILKAVFS</sequence>
<dbReference type="Pfam" id="PF02565">
    <property type="entry name" value="RecO_C"/>
    <property type="match status" value="1"/>
</dbReference>
<keyword evidence="5 7" id="KW-0234">DNA repair</keyword>
<evidence type="ECO:0000256" key="6">
    <source>
        <dbReference type="ARBA" id="ARBA00033409"/>
    </source>
</evidence>
<comment type="similarity">
    <text evidence="1 7">Belongs to the RecO family.</text>
</comment>
<dbReference type="SUPFAM" id="SSF57863">
    <property type="entry name" value="ArfGap/RecO-like zinc finger"/>
    <property type="match status" value="1"/>
</dbReference>
<protein>
    <recommendedName>
        <fullName evidence="2 7">DNA repair protein RecO</fullName>
    </recommendedName>
    <alternativeName>
        <fullName evidence="6 7">Recombination protein O</fullName>
    </alternativeName>
</protein>
<reference evidence="9 10" key="2">
    <citation type="journal article" date="2016" name="Int. J. Syst. Evol. Microbiol.">
        <title>Lutibacter profundi sp. nov., isolated from a deep-sea hydrothermal system on the Arctic Mid-Ocean Ridge and emended description of the genus Lutibacter.</title>
        <authorList>
            <person name="Le Moine Bauer S."/>
            <person name="Roalkvam I."/>
            <person name="Steen I.H."/>
            <person name="Dahle H."/>
        </authorList>
    </citation>
    <scope>NUCLEOTIDE SEQUENCE [LARGE SCALE GENOMIC DNA]</scope>
    <source>
        <strain evidence="9 10">LP1</strain>
    </source>
</reference>
<dbReference type="KEGG" id="lut:Lupro_08705"/>
<dbReference type="SUPFAM" id="SSF50249">
    <property type="entry name" value="Nucleic acid-binding proteins"/>
    <property type="match status" value="1"/>
</dbReference>
<dbReference type="InterPro" id="IPR042242">
    <property type="entry name" value="RecO_C"/>
</dbReference>